<sequence>MADPNAITAAQRQTILITHANAEDNDVARWLAARLVMAGYHTWVDLRSLKGGQDFWDEIENELRHRVIKQIVLISPHIRKPGVKKELALGDAIGRQLNDPDFMIPIRIAPVPHSEFPPELLRRNAIEAQPSWSACLPLLLETLQDAGVPRSTSGRGDLVANIVAAQEAARRAIVRSPEKLVSNWFDLAPGRPNLRMFGSKGTPGQLDAWLDTVRLPFIRHSGLVATFCDPATFAAAGSRGPTLVDRFNLPFDSLVRGRDDTPFVNRADARRNVTNLVRQHWDLALERRGLKIFEFAAGKTGWYFPDGLIDGSVTADLGDGLRVDRILSGKFKERRWHLCLVARTRLWPDPLSASMPTSLSPRTARSSQARPRTGCAAD</sequence>
<keyword evidence="4" id="KW-1185">Reference proteome</keyword>
<dbReference type="HOGENOM" id="CLU_028733_0_0_5"/>
<gene>
    <name evidence="3" type="ORF">HYPDE_26343</name>
</gene>
<dbReference type="InterPro" id="IPR000157">
    <property type="entry name" value="TIR_dom"/>
</dbReference>
<organism evidence="3 4">
    <name type="scientific">Hyphomicrobium denitrificans 1NES1</name>
    <dbReference type="NCBI Taxonomy" id="670307"/>
    <lineage>
        <taxon>Bacteria</taxon>
        <taxon>Pseudomonadati</taxon>
        <taxon>Pseudomonadota</taxon>
        <taxon>Alphaproteobacteria</taxon>
        <taxon>Hyphomicrobiales</taxon>
        <taxon>Hyphomicrobiaceae</taxon>
        <taxon>Hyphomicrobium</taxon>
    </lineage>
</organism>
<dbReference type="GO" id="GO:0007165">
    <property type="term" value="P:signal transduction"/>
    <property type="evidence" value="ECO:0007669"/>
    <property type="project" value="InterPro"/>
</dbReference>
<evidence type="ECO:0000256" key="1">
    <source>
        <dbReference type="SAM" id="MobiDB-lite"/>
    </source>
</evidence>
<feature type="domain" description="TIR" evidence="2">
    <location>
        <begin position="15"/>
        <end position="128"/>
    </location>
</feature>
<dbReference type="KEGG" id="hdt:HYPDE_26343"/>
<dbReference type="AlphaFoldDB" id="N0B8T9"/>
<dbReference type="Pfam" id="PF13676">
    <property type="entry name" value="TIR_2"/>
    <property type="match status" value="1"/>
</dbReference>
<dbReference type="Proteomes" id="UP000005952">
    <property type="component" value="Chromosome"/>
</dbReference>
<evidence type="ECO:0000313" key="4">
    <source>
        <dbReference type="Proteomes" id="UP000005952"/>
    </source>
</evidence>
<protein>
    <recommendedName>
        <fullName evidence="2">TIR domain-containing protein</fullName>
    </recommendedName>
</protein>
<dbReference type="STRING" id="670307.HYPDE_26343"/>
<feature type="compositionally biased region" description="Polar residues" evidence="1">
    <location>
        <begin position="355"/>
        <end position="370"/>
    </location>
</feature>
<dbReference type="EMBL" id="CP005587">
    <property type="protein sequence ID" value="AGK56951.1"/>
    <property type="molecule type" value="Genomic_DNA"/>
</dbReference>
<evidence type="ECO:0000259" key="2">
    <source>
        <dbReference type="Pfam" id="PF13676"/>
    </source>
</evidence>
<reference evidence="3 4" key="1">
    <citation type="journal article" date="2013" name="Genome Announc.">
        <title>Genome sequences for three denitrifying bacterial strains isolated from a uranium- and nitrate-contaminated subsurface environment.</title>
        <authorList>
            <person name="Venkatramanan R."/>
            <person name="Prakash O."/>
            <person name="Woyke T."/>
            <person name="Chain P."/>
            <person name="Goodwin L.A."/>
            <person name="Watson D."/>
            <person name="Brooks S."/>
            <person name="Kostka J.E."/>
            <person name="Green S.J."/>
        </authorList>
    </citation>
    <scope>NUCLEOTIDE SEQUENCE [LARGE SCALE GENOMIC DNA]</scope>
    <source>
        <strain evidence="3 4">1NES1</strain>
    </source>
</reference>
<dbReference type="SUPFAM" id="SSF52200">
    <property type="entry name" value="Toll/Interleukin receptor TIR domain"/>
    <property type="match status" value="1"/>
</dbReference>
<evidence type="ECO:0000313" key="3">
    <source>
        <dbReference type="EMBL" id="AGK56951.1"/>
    </source>
</evidence>
<dbReference type="InterPro" id="IPR035897">
    <property type="entry name" value="Toll_tir_struct_dom_sf"/>
</dbReference>
<name>N0B8T9_9HYPH</name>
<dbReference type="RefSeq" id="WP_015596988.1">
    <property type="nucleotide sequence ID" value="NC_021172.1"/>
</dbReference>
<dbReference type="Gene3D" id="3.40.50.10140">
    <property type="entry name" value="Toll/interleukin-1 receptor homology (TIR) domain"/>
    <property type="match status" value="1"/>
</dbReference>
<proteinExistence type="predicted"/>
<accession>N0B8T9</accession>
<feature type="region of interest" description="Disordered" evidence="1">
    <location>
        <begin position="355"/>
        <end position="378"/>
    </location>
</feature>
<dbReference type="eggNOG" id="COG1537">
    <property type="taxonomic scope" value="Bacteria"/>
</dbReference>